<accession>A0ABY4RIR5</accession>
<organism evidence="1 2">
    <name type="scientific">Paenibacillus konkukensis</name>
    <dbReference type="NCBI Taxonomy" id="2020716"/>
    <lineage>
        <taxon>Bacteria</taxon>
        <taxon>Bacillati</taxon>
        <taxon>Bacillota</taxon>
        <taxon>Bacilli</taxon>
        <taxon>Bacillales</taxon>
        <taxon>Paenibacillaceae</taxon>
        <taxon>Paenibacillus</taxon>
    </lineage>
</organism>
<gene>
    <name evidence="1" type="ORF">SK3146_01239</name>
</gene>
<protein>
    <submittedName>
        <fullName evidence="1">Uncharacterized protein</fullName>
    </submittedName>
</protein>
<keyword evidence="2" id="KW-1185">Reference proteome</keyword>
<reference evidence="1" key="2">
    <citation type="journal article" date="2021" name="J Anim Sci Technol">
        <title>Complete genome sequence of Paenibacillus konkukensis sp. nov. SK3146 as a potential probiotic strain.</title>
        <authorList>
            <person name="Jung H.I."/>
            <person name="Park S."/>
            <person name="Niu K.M."/>
            <person name="Lee S.W."/>
            <person name="Kothari D."/>
            <person name="Yi K.J."/>
            <person name="Kim S.K."/>
        </authorList>
    </citation>
    <scope>NUCLEOTIDE SEQUENCE</scope>
    <source>
        <strain evidence="1">SK3146</strain>
    </source>
</reference>
<proteinExistence type="predicted"/>
<name>A0ABY4RIR5_9BACL</name>
<evidence type="ECO:0000313" key="1">
    <source>
        <dbReference type="EMBL" id="UQZ82082.1"/>
    </source>
</evidence>
<sequence>MIGLAAGEKTAHRSCGDKIVGIRFFPAEEGAS</sequence>
<dbReference type="EMBL" id="CP027059">
    <property type="protein sequence ID" value="UQZ82082.1"/>
    <property type="molecule type" value="Genomic_DNA"/>
</dbReference>
<reference evidence="1" key="1">
    <citation type="submission" date="2018-02" db="EMBL/GenBank/DDBJ databases">
        <authorList>
            <person name="Kim S.-K."/>
            <person name="Jung H.-I."/>
            <person name="Lee S.-W."/>
        </authorList>
    </citation>
    <scope>NUCLEOTIDE SEQUENCE</scope>
    <source>
        <strain evidence="1">SK3146</strain>
    </source>
</reference>
<evidence type="ECO:0000313" key="2">
    <source>
        <dbReference type="Proteomes" id="UP001057134"/>
    </source>
</evidence>
<dbReference type="Proteomes" id="UP001057134">
    <property type="component" value="Chromosome"/>
</dbReference>